<evidence type="ECO:0000256" key="1">
    <source>
        <dbReference type="SAM" id="Phobius"/>
    </source>
</evidence>
<feature type="signal peptide" evidence="2">
    <location>
        <begin position="1"/>
        <end position="21"/>
    </location>
</feature>
<reference evidence="3 4" key="1">
    <citation type="submission" date="2019-06" db="EMBL/GenBank/DDBJ databases">
        <title>Sequencing the genomes of 1000 actinobacteria strains.</title>
        <authorList>
            <person name="Klenk H.-P."/>
        </authorList>
    </citation>
    <scope>NUCLEOTIDE SEQUENCE [LARGE SCALE GENOMIC DNA]</scope>
    <source>
        <strain evidence="3 4">DSM 43866</strain>
    </source>
</reference>
<dbReference type="PROSITE" id="PS51257">
    <property type="entry name" value="PROKAR_LIPOPROTEIN"/>
    <property type="match status" value="1"/>
</dbReference>
<evidence type="ECO:0000313" key="4">
    <source>
        <dbReference type="Proteomes" id="UP000320239"/>
    </source>
</evidence>
<keyword evidence="1" id="KW-0472">Membrane</keyword>
<organism evidence="3 4">
    <name type="scientific">Actinoplanes teichomyceticus</name>
    <dbReference type="NCBI Taxonomy" id="1867"/>
    <lineage>
        <taxon>Bacteria</taxon>
        <taxon>Bacillati</taxon>
        <taxon>Actinomycetota</taxon>
        <taxon>Actinomycetes</taxon>
        <taxon>Micromonosporales</taxon>
        <taxon>Micromonosporaceae</taxon>
        <taxon>Actinoplanes</taxon>
    </lineage>
</organism>
<feature type="chain" id="PRO_5038534994" description="Tissue inhibitor of metalloproteinase" evidence="2">
    <location>
        <begin position="22"/>
        <end position="173"/>
    </location>
</feature>
<keyword evidence="4" id="KW-1185">Reference proteome</keyword>
<gene>
    <name evidence="3" type="ORF">FHX34_1011443</name>
</gene>
<sequence length="173" mass="17862">MVLRRLLVLLLLVLGVTPVTAGPAWACSCAGSGGPADADLAFVGVVRSVRSTGAGQRVEFAVESVLKGTAGAVATVRTTGPDDASCGVEFGAGGRYRVYSARGWTSLCSGNEPLGAGLAAGGRRWDALRWSMILAAGSAVLLLVIGGEMWWLCRRQKLTTADPGAAHPARRRP</sequence>
<accession>A0A561WRI4</accession>
<keyword evidence="1" id="KW-1133">Transmembrane helix</keyword>
<dbReference type="EMBL" id="VIWY01000001">
    <property type="protein sequence ID" value="TWG26459.1"/>
    <property type="molecule type" value="Genomic_DNA"/>
</dbReference>
<evidence type="ECO:0008006" key="5">
    <source>
        <dbReference type="Google" id="ProtNLM"/>
    </source>
</evidence>
<keyword evidence="2" id="KW-0732">Signal</keyword>
<dbReference type="Proteomes" id="UP000320239">
    <property type="component" value="Unassembled WGS sequence"/>
</dbReference>
<dbReference type="AlphaFoldDB" id="A0A561WRI4"/>
<comment type="caution">
    <text evidence="3">The sequence shown here is derived from an EMBL/GenBank/DDBJ whole genome shotgun (WGS) entry which is preliminary data.</text>
</comment>
<evidence type="ECO:0000313" key="3">
    <source>
        <dbReference type="EMBL" id="TWG26459.1"/>
    </source>
</evidence>
<name>A0A561WRI4_ACTTI</name>
<proteinExistence type="predicted"/>
<evidence type="ECO:0000256" key="2">
    <source>
        <dbReference type="SAM" id="SignalP"/>
    </source>
</evidence>
<feature type="transmembrane region" description="Helical" evidence="1">
    <location>
        <begin position="130"/>
        <end position="152"/>
    </location>
</feature>
<keyword evidence="1" id="KW-0812">Transmembrane</keyword>
<protein>
    <recommendedName>
        <fullName evidence="5">Tissue inhibitor of metalloproteinase</fullName>
    </recommendedName>
</protein>